<accession>A0AAW1K3D9</accession>
<dbReference type="InterPro" id="IPR045151">
    <property type="entry name" value="DCAF8"/>
</dbReference>
<feature type="compositionally biased region" description="Low complexity" evidence="4">
    <location>
        <begin position="565"/>
        <end position="583"/>
    </location>
</feature>
<feature type="repeat" description="WD" evidence="3">
    <location>
        <begin position="133"/>
        <end position="168"/>
    </location>
</feature>
<keyword evidence="6" id="KW-1185">Reference proteome</keyword>
<feature type="region of interest" description="Disordered" evidence="4">
    <location>
        <begin position="758"/>
        <end position="854"/>
    </location>
</feature>
<feature type="compositionally biased region" description="Basic residues" evidence="4">
    <location>
        <begin position="584"/>
        <end position="594"/>
    </location>
</feature>
<dbReference type="PANTHER" id="PTHR15574:SF43">
    <property type="entry name" value="DDB1- AND CUL4-ASSOCIATED FACTOR 5"/>
    <property type="match status" value="1"/>
</dbReference>
<feature type="region of interest" description="Disordered" evidence="4">
    <location>
        <begin position="726"/>
        <end position="745"/>
    </location>
</feature>
<comment type="caution">
    <text evidence="5">The sequence shown here is derived from an EMBL/GenBank/DDBJ whole genome shotgun (WGS) entry which is preliminary data.</text>
</comment>
<dbReference type="Pfam" id="PF00400">
    <property type="entry name" value="WD40"/>
    <property type="match status" value="4"/>
</dbReference>
<dbReference type="InterPro" id="IPR001680">
    <property type="entry name" value="WD40_rpt"/>
</dbReference>
<evidence type="ECO:0000256" key="3">
    <source>
        <dbReference type="PROSITE-ProRule" id="PRU00221"/>
    </source>
</evidence>
<name>A0AAW1K3D9_POPJA</name>
<dbReference type="Proteomes" id="UP001458880">
    <property type="component" value="Unassembled WGS sequence"/>
</dbReference>
<feature type="compositionally biased region" description="Polar residues" evidence="4">
    <location>
        <begin position="804"/>
        <end position="832"/>
    </location>
</feature>
<evidence type="ECO:0000256" key="2">
    <source>
        <dbReference type="ARBA" id="ARBA00022737"/>
    </source>
</evidence>
<evidence type="ECO:0000256" key="1">
    <source>
        <dbReference type="ARBA" id="ARBA00022574"/>
    </source>
</evidence>
<dbReference type="PROSITE" id="PS50082">
    <property type="entry name" value="WD_REPEATS_2"/>
    <property type="match status" value="4"/>
</dbReference>
<dbReference type="InterPro" id="IPR036322">
    <property type="entry name" value="WD40_repeat_dom_sf"/>
</dbReference>
<dbReference type="InterPro" id="IPR015943">
    <property type="entry name" value="WD40/YVTN_repeat-like_dom_sf"/>
</dbReference>
<feature type="repeat" description="WD" evidence="3">
    <location>
        <begin position="44"/>
        <end position="75"/>
    </location>
</feature>
<dbReference type="GO" id="GO:0005737">
    <property type="term" value="C:cytoplasm"/>
    <property type="evidence" value="ECO:0007669"/>
    <property type="project" value="TreeGrafter"/>
</dbReference>
<evidence type="ECO:0000313" key="5">
    <source>
        <dbReference type="EMBL" id="KAK9712689.1"/>
    </source>
</evidence>
<evidence type="ECO:0000313" key="6">
    <source>
        <dbReference type="Proteomes" id="UP001458880"/>
    </source>
</evidence>
<feature type="compositionally biased region" description="Basic and acidic residues" evidence="4">
    <location>
        <begin position="845"/>
        <end position="854"/>
    </location>
</feature>
<dbReference type="GO" id="GO:0045717">
    <property type="term" value="P:negative regulation of fatty acid biosynthetic process"/>
    <property type="evidence" value="ECO:0007669"/>
    <property type="project" value="TreeGrafter"/>
</dbReference>
<keyword evidence="1 3" id="KW-0853">WD repeat</keyword>
<dbReference type="Gene3D" id="2.130.10.10">
    <property type="entry name" value="YVTN repeat-like/Quinoprotein amine dehydrogenase"/>
    <property type="match status" value="3"/>
</dbReference>
<protein>
    <submittedName>
        <fullName evidence="5">WD domain, G-beta repeat</fullName>
    </submittedName>
</protein>
<dbReference type="PANTHER" id="PTHR15574">
    <property type="entry name" value="WD REPEAT DOMAIN-CONTAINING FAMILY"/>
    <property type="match status" value="1"/>
</dbReference>
<dbReference type="PROSITE" id="PS50294">
    <property type="entry name" value="WD_REPEATS_REGION"/>
    <property type="match status" value="2"/>
</dbReference>
<sequence>MARPLEINPLNYIVNRQYSDSLVIKTKLFKERLKQAKNLFRKDLLAHYGCVNAIEFSEEGDLLVSGGDDRRVLLWFVPDAIYGQGTPVVMQTNHTSNIFCLAFFDKLNSKIFSGGNDDQVIVHDLKTTQLILKLPHRNPVYGLSINPQNDHMLATAGDDGRILIYDIREPVSEAICLAKQNTGFHSVVFHPTNPRLLVSANADEGIALWDCRKVKKELIHYDPMAGKVSGISACFNSSGSHVLALRRRLPPVLYATQNSNALCQFYHPQYYNSCTMKTCCFAGDEDEYVLSGSDDFNLYMWSIPEDEGEWGTSHIVLHGHRSIVNQVRYNKNNNLIASSGVEKMVKLWSWSVSLTLPIGSWSGSLLTDNCDAQRTVYSKDDYNSIIGPSTPRISHDYSDQSTHEDLRMMAFFDSLIQNEIQNWNSMSEDTFTSDSDSDKQVQESIRHSWQSLLKFRKSAEETLKKHKPNKIALLIAQKRNKLAKMAHWKSSAVVQRYNSREKHRKRKSIHKLKTLTTNHKFRKNNGLCTKNVHGKRVTRSWSSSSALRPSEKESVPISSKKLQLHQHQQLNQPQQQQQQQQHNNTHHHHHHHKSRSDTSVQKKYRTRSQSMREMIMCENSSGPAITNSSYDVPSTSTGITGTSSSVYRVIEQDSDEEAPPSNVCTENNSNLEDNFVDIIPTPLNGSHDMYINMIEMPNNNNNNAITMNGNNNNNSNNVVTLRNEDYTSTSSASHSHSVKCDSGGEDGEYSAEFANYISENGYSNDPRNNNNNNNSSYSDSDQDYNYTPVKKRRRNHSEIDSGFATGSCSSNNSYAKRSLRSNSSVTRTTIATSYSNNNNNNNNDHSSDDDCHYEKFKKRVKKARVNIRKQIGGDSDSN</sequence>
<dbReference type="GO" id="GO:0080008">
    <property type="term" value="C:Cul4-RING E3 ubiquitin ligase complex"/>
    <property type="evidence" value="ECO:0007669"/>
    <property type="project" value="TreeGrafter"/>
</dbReference>
<feature type="compositionally biased region" description="Polar residues" evidence="4">
    <location>
        <begin position="597"/>
        <end position="608"/>
    </location>
</feature>
<feature type="region of interest" description="Disordered" evidence="4">
    <location>
        <begin position="522"/>
        <end position="608"/>
    </location>
</feature>
<dbReference type="EMBL" id="JASPKY010000259">
    <property type="protein sequence ID" value="KAK9712689.1"/>
    <property type="molecule type" value="Genomic_DNA"/>
</dbReference>
<dbReference type="AlphaFoldDB" id="A0AAW1K3D9"/>
<feature type="compositionally biased region" description="Low complexity" evidence="4">
    <location>
        <begin position="833"/>
        <end position="844"/>
    </location>
</feature>
<dbReference type="SMART" id="SM00320">
    <property type="entry name" value="WD40"/>
    <property type="match status" value="6"/>
</dbReference>
<evidence type="ECO:0000256" key="4">
    <source>
        <dbReference type="SAM" id="MobiDB-lite"/>
    </source>
</evidence>
<feature type="repeat" description="WD" evidence="3">
    <location>
        <begin position="317"/>
        <end position="349"/>
    </location>
</feature>
<feature type="repeat" description="WD" evidence="3">
    <location>
        <begin position="177"/>
        <end position="210"/>
    </location>
</feature>
<keyword evidence="2" id="KW-0677">Repeat</keyword>
<dbReference type="SUPFAM" id="SSF50978">
    <property type="entry name" value="WD40 repeat-like"/>
    <property type="match status" value="1"/>
</dbReference>
<reference evidence="5 6" key="1">
    <citation type="journal article" date="2024" name="BMC Genomics">
        <title>De novo assembly and annotation of Popillia japonica's genome with initial clues to its potential as an invasive pest.</title>
        <authorList>
            <person name="Cucini C."/>
            <person name="Boschi S."/>
            <person name="Funari R."/>
            <person name="Cardaioli E."/>
            <person name="Iannotti N."/>
            <person name="Marturano G."/>
            <person name="Paoli F."/>
            <person name="Bruttini M."/>
            <person name="Carapelli A."/>
            <person name="Frati F."/>
            <person name="Nardi F."/>
        </authorList>
    </citation>
    <scope>NUCLEOTIDE SEQUENCE [LARGE SCALE GENOMIC DNA]</scope>
    <source>
        <strain evidence="5">DMR45628</strain>
    </source>
</reference>
<proteinExistence type="predicted"/>
<organism evidence="5 6">
    <name type="scientific">Popillia japonica</name>
    <name type="common">Japanese beetle</name>
    <dbReference type="NCBI Taxonomy" id="7064"/>
    <lineage>
        <taxon>Eukaryota</taxon>
        <taxon>Metazoa</taxon>
        <taxon>Ecdysozoa</taxon>
        <taxon>Arthropoda</taxon>
        <taxon>Hexapoda</taxon>
        <taxon>Insecta</taxon>
        <taxon>Pterygota</taxon>
        <taxon>Neoptera</taxon>
        <taxon>Endopterygota</taxon>
        <taxon>Coleoptera</taxon>
        <taxon>Polyphaga</taxon>
        <taxon>Scarabaeiformia</taxon>
        <taxon>Scarabaeidae</taxon>
        <taxon>Rutelinae</taxon>
        <taxon>Popillia</taxon>
    </lineage>
</organism>
<feature type="compositionally biased region" description="Low complexity" evidence="4">
    <location>
        <begin position="760"/>
        <end position="786"/>
    </location>
</feature>
<gene>
    <name evidence="5" type="ORF">QE152_g24784</name>
</gene>